<protein>
    <submittedName>
        <fullName evidence="9">MMPL family transporter</fullName>
    </submittedName>
</protein>
<sequence>MSNRSRLTVAVGDWSARHRKTAVFGWLLFVVLATTLGSMAGTKNTTDADNGVGESGRAVHALAAAGLAQPAAESVFIQSQGFTATDPRFHAIVDASVAAVESTGRVAQVQSPYTSGALSADGHSALVEFVMSGDPDTAADRVQPVLDAVAKVQKQHPEATVVEYGTAGATKEFNDTFNSDFAGAEWTAVPLALGILLIVFGALVAAVLPVVLAVTAFTGAFGLVALTTKLVPTSSDASSVMLLVGLAVGVDYCLFYLSREREERAAGKDPETALRIAAETSGHSVLVSGLTVMVAMAGMFLTGIADFRAMGVATIVVVLVAVLGSLTVLPALLSMLGDKVDRLRIPFLGRRRPSPEGGRLLAPVLRTVLARPLISALVATLALLGLAVPVLGMHTAQLTASQELPSSNSVVRTGELIAKAFPGSPLPATVVVRSSAVGDPAQTQAFAAFKQAALATGKLHEPITETVHADKDIAVITVTLDGTGTDAPSVAALNVLRGQVIPATLGKLPGAEVDVAGDTAASVDFSKQLSNSALPVFAFVIALAFALMLISFRSIVIAITAALLNLLSVGAAYGALTLVFQHGFAASLIGARTVGAITSWLPLFLFVILFGLSMDYHVFVVSRIKEGHDQGLDTKTAVARGIGSTAGVVSSAALIMVGVFAIFGTLSVTSMKEVGVGLAVAVLVDATVIRGVLLPSVMTLLGERNWRRSERHTGATAASAASPATPAVADEDSPEDAGEPVAAG</sequence>
<comment type="caution">
    <text evidence="9">The sequence shown here is derived from an EMBL/GenBank/DDBJ whole genome shotgun (WGS) entry which is preliminary data.</text>
</comment>
<dbReference type="AlphaFoldDB" id="A0A931B1C2"/>
<evidence type="ECO:0000259" key="8">
    <source>
        <dbReference type="PROSITE" id="PS50156"/>
    </source>
</evidence>
<feature type="transmembrane region" description="Helical" evidence="7">
    <location>
        <begin position="311"/>
        <end position="336"/>
    </location>
</feature>
<keyword evidence="3 7" id="KW-0812">Transmembrane</keyword>
<dbReference type="InterPro" id="IPR004869">
    <property type="entry name" value="MMPL_dom"/>
</dbReference>
<feature type="transmembrane region" description="Helical" evidence="7">
    <location>
        <begin position="21"/>
        <end position="40"/>
    </location>
</feature>
<feature type="transmembrane region" description="Helical" evidence="7">
    <location>
        <begin position="186"/>
        <end position="205"/>
    </location>
</feature>
<evidence type="ECO:0000256" key="2">
    <source>
        <dbReference type="ARBA" id="ARBA00022475"/>
    </source>
</evidence>
<dbReference type="InterPro" id="IPR050545">
    <property type="entry name" value="Mycobact_MmpL"/>
</dbReference>
<dbReference type="Pfam" id="PF03176">
    <property type="entry name" value="MMPL"/>
    <property type="match status" value="2"/>
</dbReference>
<gene>
    <name evidence="9" type="ORF">I2501_10325</name>
</gene>
<dbReference type="InterPro" id="IPR000731">
    <property type="entry name" value="SSD"/>
</dbReference>
<dbReference type="Proteomes" id="UP000657385">
    <property type="component" value="Unassembled WGS sequence"/>
</dbReference>
<keyword evidence="4 7" id="KW-1133">Transmembrane helix</keyword>
<keyword evidence="2" id="KW-1003">Cell membrane</keyword>
<feature type="compositionally biased region" description="Low complexity" evidence="6">
    <location>
        <begin position="715"/>
        <end position="727"/>
    </location>
</feature>
<evidence type="ECO:0000256" key="6">
    <source>
        <dbReference type="SAM" id="MobiDB-lite"/>
    </source>
</evidence>
<dbReference type="PROSITE" id="PS50156">
    <property type="entry name" value="SSD"/>
    <property type="match status" value="1"/>
</dbReference>
<evidence type="ECO:0000313" key="10">
    <source>
        <dbReference type="Proteomes" id="UP000657385"/>
    </source>
</evidence>
<keyword evidence="10" id="KW-1185">Reference proteome</keyword>
<proteinExistence type="predicted"/>
<evidence type="ECO:0000256" key="4">
    <source>
        <dbReference type="ARBA" id="ARBA00022989"/>
    </source>
</evidence>
<feature type="transmembrane region" description="Helical" evidence="7">
    <location>
        <begin position="676"/>
        <end position="701"/>
    </location>
</feature>
<feature type="transmembrane region" description="Helical" evidence="7">
    <location>
        <begin position="557"/>
        <end position="580"/>
    </location>
</feature>
<evidence type="ECO:0000256" key="3">
    <source>
        <dbReference type="ARBA" id="ARBA00022692"/>
    </source>
</evidence>
<feature type="region of interest" description="Disordered" evidence="6">
    <location>
        <begin position="711"/>
        <end position="744"/>
    </location>
</feature>
<feature type="transmembrane region" description="Helical" evidence="7">
    <location>
        <begin position="600"/>
        <end position="621"/>
    </location>
</feature>
<dbReference type="GO" id="GO:0005886">
    <property type="term" value="C:plasma membrane"/>
    <property type="evidence" value="ECO:0007669"/>
    <property type="project" value="UniProtKB-SubCell"/>
</dbReference>
<dbReference type="Gene3D" id="1.20.1640.10">
    <property type="entry name" value="Multidrug efflux transporter AcrB transmembrane domain"/>
    <property type="match status" value="2"/>
</dbReference>
<dbReference type="EMBL" id="JADPRT010000003">
    <property type="protein sequence ID" value="MBF9068428.1"/>
    <property type="molecule type" value="Genomic_DNA"/>
</dbReference>
<name>A0A931B1C2_9ACTN</name>
<dbReference type="PANTHER" id="PTHR33406:SF13">
    <property type="entry name" value="MEMBRANE PROTEIN YDFJ"/>
    <property type="match status" value="1"/>
</dbReference>
<reference evidence="9" key="1">
    <citation type="submission" date="2020-11" db="EMBL/GenBank/DDBJ databases">
        <title>Isolation and identification of active actinomycetes.</title>
        <authorList>
            <person name="Yu B."/>
        </authorList>
    </citation>
    <scope>NUCLEOTIDE SEQUENCE</scope>
    <source>
        <strain evidence="9">NEAU-YB345</strain>
    </source>
</reference>
<dbReference type="SUPFAM" id="SSF82866">
    <property type="entry name" value="Multidrug efflux transporter AcrB transmembrane domain"/>
    <property type="match status" value="2"/>
</dbReference>
<organism evidence="9 10">
    <name type="scientific">Streptacidiphilus fuscans</name>
    <dbReference type="NCBI Taxonomy" id="2789292"/>
    <lineage>
        <taxon>Bacteria</taxon>
        <taxon>Bacillati</taxon>
        <taxon>Actinomycetota</taxon>
        <taxon>Actinomycetes</taxon>
        <taxon>Kitasatosporales</taxon>
        <taxon>Streptomycetaceae</taxon>
        <taxon>Streptacidiphilus</taxon>
    </lineage>
</organism>
<feature type="transmembrane region" description="Helical" evidence="7">
    <location>
        <begin position="237"/>
        <end position="257"/>
    </location>
</feature>
<comment type="subcellular location">
    <subcellularLocation>
        <location evidence="1">Cell membrane</location>
        <topology evidence="1">Multi-pass membrane protein</topology>
    </subcellularLocation>
</comment>
<evidence type="ECO:0000256" key="1">
    <source>
        <dbReference type="ARBA" id="ARBA00004651"/>
    </source>
</evidence>
<feature type="transmembrane region" description="Helical" evidence="7">
    <location>
        <begin position="642"/>
        <end position="664"/>
    </location>
</feature>
<dbReference type="PANTHER" id="PTHR33406">
    <property type="entry name" value="MEMBRANE PROTEIN MJ1562-RELATED"/>
    <property type="match status" value="1"/>
</dbReference>
<evidence type="ECO:0000256" key="5">
    <source>
        <dbReference type="ARBA" id="ARBA00023136"/>
    </source>
</evidence>
<accession>A0A931B1C2</accession>
<feature type="transmembrane region" description="Helical" evidence="7">
    <location>
        <begin position="532"/>
        <end position="550"/>
    </location>
</feature>
<keyword evidence="5 7" id="KW-0472">Membrane</keyword>
<feature type="transmembrane region" description="Helical" evidence="7">
    <location>
        <begin position="285"/>
        <end position="305"/>
    </location>
</feature>
<evidence type="ECO:0000313" key="9">
    <source>
        <dbReference type="EMBL" id="MBF9068428.1"/>
    </source>
</evidence>
<feature type="transmembrane region" description="Helical" evidence="7">
    <location>
        <begin position="210"/>
        <end position="231"/>
    </location>
</feature>
<feature type="transmembrane region" description="Helical" evidence="7">
    <location>
        <begin position="368"/>
        <end position="391"/>
    </location>
</feature>
<feature type="domain" description="SSD" evidence="8">
    <location>
        <begin position="204"/>
        <end position="335"/>
    </location>
</feature>
<feature type="compositionally biased region" description="Acidic residues" evidence="6">
    <location>
        <begin position="729"/>
        <end position="738"/>
    </location>
</feature>
<evidence type="ECO:0000256" key="7">
    <source>
        <dbReference type="SAM" id="Phobius"/>
    </source>
</evidence>
<dbReference type="RefSeq" id="WP_196193561.1">
    <property type="nucleotide sequence ID" value="NZ_JADPRT010000003.1"/>
</dbReference>